<dbReference type="AlphaFoldDB" id="A0A1M4UDQ1"/>
<evidence type="ECO:0000313" key="1">
    <source>
        <dbReference type="EMBL" id="SHE54690.1"/>
    </source>
</evidence>
<keyword evidence="2" id="KW-1185">Reference proteome</keyword>
<organism evidence="1 2">
    <name type="scientific">Streptoalloteichus hindustanus</name>
    <dbReference type="NCBI Taxonomy" id="2017"/>
    <lineage>
        <taxon>Bacteria</taxon>
        <taxon>Bacillati</taxon>
        <taxon>Actinomycetota</taxon>
        <taxon>Actinomycetes</taxon>
        <taxon>Pseudonocardiales</taxon>
        <taxon>Pseudonocardiaceae</taxon>
        <taxon>Streptoalloteichus</taxon>
    </lineage>
</organism>
<dbReference type="Proteomes" id="UP000184501">
    <property type="component" value="Unassembled WGS sequence"/>
</dbReference>
<dbReference type="Gene3D" id="2.30.320.10">
    <property type="entry name" value="YwqG-like"/>
    <property type="match status" value="2"/>
</dbReference>
<accession>A0A1M4UDQ1</accession>
<evidence type="ECO:0008006" key="3">
    <source>
        <dbReference type="Google" id="ProtNLM"/>
    </source>
</evidence>
<dbReference type="EMBL" id="FQVN01000001">
    <property type="protein sequence ID" value="SHE54690.1"/>
    <property type="molecule type" value="Genomic_DNA"/>
</dbReference>
<proteinExistence type="predicted"/>
<gene>
    <name evidence="1" type="ORF">SAMN05444320_101381</name>
</gene>
<evidence type="ECO:0000313" key="2">
    <source>
        <dbReference type="Proteomes" id="UP000184501"/>
    </source>
</evidence>
<reference evidence="1 2" key="1">
    <citation type="submission" date="2016-11" db="EMBL/GenBank/DDBJ databases">
        <authorList>
            <person name="Jaros S."/>
            <person name="Januszkiewicz K."/>
            <person name="Wedrychowicz H."/>
        </authorList>
    </citation>
    <scope>NUCLEOTIDE SEQUENCE [LARGE SCALE GENOMIC DNA]</scope>
    <source>
        <strain evidence="1 2">DSM 44523</strain>
    </source>
</reference>
<protein>
    <recommendedName>
        <fullName evidence="3">DUF1963 domain-containing protein</fullName>
    </recommendedName>
</protein>
<sequence>MSLPTPDHNALRFVPADGPVLEPVTKFGGQPVWLAEPTWPLSAELGRPMRFLGQIRLPGESVRLAYLFLTDDPEDAIDSTWELEAGENACFCVPGQVPDFVTVASLRRGPTFGEDHLVEFGAPPEDDDADSLHSRVGGAPSWLQAEETPAGDWRFLAQLDSCDLPFDVNFGDAGVGYAFVDETTGEGRFLWQCG</sequence>
<dbReference type="SUPFAM" id="SSF103032">
    <property type="entry name" value="Hypothetical protein YwqG"/>
    <property type="match status" value="1"/>
</dbReference>
<dbReference type="InterPro" id="IPR035948">
    <property type="entry name" value="YwqG-like_sf"/>
</dbReference>
<name>A0A1M4UDQ1_STRHI</name>
<dbReference type="RefSeq" id="WP_200797337.1">
    <property type="nucleotide sequence ID" value="NZ_FQVN01000001.1"/>
</dbReference>